<sequence length="109" mass="12686">MVSYNVKVYIPTIIFDSISRHLDCFQLDTVVLTPNNSKSRVFLHSFSTLEFSNFEDDKFLSNTSLTLRGIEEATVVEPKQLIDFTCHRKNRKSPFYQRNVPIFPMSHPV</sequence>
<evidence type="ECO:0000313" key="1">
    <source>
        <dbReference type="EMBL" id="CAG6774489.1"/>
    </source>
</evidence>
<name>A0A8D9B0H0_9HEMI</name>
<organism evidence="1">
    <name type="scientific">Cacopsylla melanoneura</name>
    <dbReference type="NCBI Taxonomy" id="428564"/>
    <lineage>
        <taxon>Eukaryota</taxon>
        <taxon>Metazoa</taxon>
        <taxon>Ecdysozoa</taxon>
        <taxon>Arthropoda</taxon>
        <taxon>Hexapoda</taxon>
        <taxon>Insecta</taxon>
        <taxon>Pterygota</taxon>
        <taxon>Neoptera</taxon>
        <taxon>Paraneoptera</taxon>
        <taxon>Hemiptera</taxon>
        <taxon>Sternorrhyncha</taxon>
        <taxon>Psylloidea</taxon>
        <taxon>Psyllidae</taxon>
        <taxon>Psyllinae</taxon>
        <taxon>Cacopsylla</taxon>
    </lineage>
</organism>
<dbReference type="EMBL" id="HBUF01594921">
    <property type="protein sequence ID" value="CAG6774489.1"/>
    <property type="molecule type" value="Transcribed_RNA"/>
</dbReference>
<dbReference type="AlphaFoldDB" id="A0A8D9B0H0"/>
<protein>
    <submittedName>
        <fullName evidence="1">Uncharacterized protein</fullName>
    </submittedName>
</protein>
<accession>A0A8D9B0H0</accession>
<proteinExistence type="predicted"/>
<reference evidence="1" key="1">
    <citation type="submission" date="2021-05" db="EMBL/GenBank/DDBJ databases">
        <authorList>
            <person name="Alioto T."/>
            <person name="Alioto T."/>
            <person name="Gomez Garrido J."/>
        </authorList>
    </citation>
    <scope>NUCLEOTIDE SEQUENCE</scope>
</reference>